<dbReference type="PANTHER" id="PTHR36846:SF1">
    <property type="entry name" value="PROTEIN VIAA"/>
    <property type="match status" value="1"/>
</dbReference>
<protein>
    <submittedName>
        <fullName evidence="2">Uncharacterized protein with von Willebrand factor type A (VWA) domain</fullName>
    </submittedName>
</protein>
<feature type="region of interest" description="Disordered" evidence="1">
    <location>
        <begin position="129"/>
        <end position="159"/>
    </location>
</feature>
<dbReference type="SUPFAM" id="SSF53300">
    <property type="entry name" value="vWA-like"/>
    <property type="match status" value="1"/>
</dbReference>
<dbReference type="Pfam" id="PF05762">
    <property type="entry name" value="VWA_CoxE"/>
    <property type="match status" value="1"/>
</dbReference>
<gene>
    <name evidence="2" type="ORF">ABID49_000297</name>
</gene>
<dbReference type="EMBL" id="JBEPLW010000001">
    <property type="protein sequence ID" value="MET3574421.1"/>
    <property type="molecule type" value="Genomic_DNA"/>
</dbReference>
<feature type="compositionally biased region" description="Acidic residues" evidence="1">
    <location>
        <begin position="143"/>
        <end position="152"/>
    </location>
</feature>
<organism evidence="2 3">
    <name type="scientific">Bhargavaea ullalensis</name>
    <dbReference type="NCBI Taxonomy" id="1265685"/>
    <lineage>
        <taxon>Bacteria</taxon>
        <taxon>Bacillati</taxon>
        <taxon>Bacillota</taxon>
        <taxon>Bacilli</taxon>
        <taxon>Bacillales</taxon>
        <taxon>Caryophanaceae</taxon>
        <taxon>Bhargavaea</taxon>
    </lineage>
</organism>
<dbReference type="Gene3D" id="3.40.50.410">
    <property type="entry name" value="von Willebrand factor, type A domain"/>
    <property type="match status" value="1"/>
</dbReference>
<name>A0ABV2G809_9BACL</name>
<accession>A0ABV2G809</accession>
<comment type="caution">
    <text evidence="2">The sequence shown here is derived from an EMBL/GenBank/DDBJ whole genome shotgun (WGS) entry which is preliminary data.</text>
</comment>
<keyword evidence="3" id="KW-1185">Reference proteome</keyword>
<dbReference type="Proteomes" id="UP001549099">
    <property type="component" value="Unassembled WGS sequence"/>
</dbReference>
<evidence type="ECO:0000256" key="1">
    <source>
        <dbReference type="SAM" id="MobiDB-lite"/>
    </source>
</evidence>
<evidence type="ECO:0000313" key="2">
    <source>
        <dbReference type="EMBL" id="MET3574421.1"/>
    </source>
</evidence>
<evidence type="ECO:0000313" key="3">
    <source>
        <dbReference type="Proteomes" id="UP001549099"/>
    </source>
</evidence>
<dbReference type="PANTHER" id="PTHR36846">
    <property type="entry name" value="PROTEIN VIAA"/>
    <property type="match status" value="1"/>
</dbReference>
<dbReference type="InterPro" id="IPR008912">
    <property type="entry name" value="Uncharacterised_CoxE"/>
</dbReference>
<dbReference type="RefSeq" id="WP_354194570.1">
    <property type="nucleotide sequence ID" value="NZ_JBEPLW010000001.1"/>
</dbReference>
<proteinExistence type="predicted"/>
<sequence>MQMEENLSVLNTDRFDKRRFNEMMELSPELQQLRDGAAMPMFEPLLGDMWASFYKMKPEVLEEVAESLEVNRMIMDVIMEDPGFEEHRKSTRLNDWASAAGTIMTGKKAHEWLIRKSERNEGLRGLMEQMAARAQEEQSRESDDADASEAESELSGKLEETLRENLDSFKEEMGRAHEEARQAEDGVKSMLGGLDAGKADAELKKVPLRDKILLAEKIATDRRMKEIADWAGRFKEAAVQKQKAKQRRSESKEGVTIGTDIENLLPSEFSLYTHPLTKTDFLRRFSEGETMQFEQKGPEQLNKGPVVLCLDQSDSMSGLDAQSKGFALALMSIAKKQKRDFCFVLFSTKIQVFKYERGEIGASEIIRLAETYLRGGTDFELALGEALDAIGDSRLKKADLLFVTDGEDRLTDSFLERFRREKKEKAFQVLSLLIGTNRETVETFTDRVVQVKDFDDEGGFIAFDV</sequence>
<reference evidence="2 3" key="1">
    <citation type="submission" date="2024-06" db="EMBL/GenBank/DDBJ databases">
        <title>Genomic Encyclopedia of Type Strains, Phase IV (KMG-IV): sequencing the most valuable type-strain genomes for metagenomic binning, comparative biology and taxonomic classification.</title>
        <authorList>
            <person name="Goeker M."/>
        </authorList>
    </citation>
    <scope>NUCLEOTIDE SEQUENCE [LARGE SCALE GENOMIC DNA]</scope>
    <source>
        <strain evidence="2 3">DSM 26128</strain>
    </source>
</reference>
<dbReference type="InterPro" id="IPR036465">
    <property type="entry name" value="vWFA_dom_sf"/>
</dbReference>